<evidence type="ECO:0000313" key="3">
    <source>
        <dbReference type="Proteomes" id="UP001154282"/>
    </source>
</evidence>
<comment type="caution">
    <text evidence="2">The sequence shown here is derived from an EMBL/GenBank/DDBJ whole genome shotgun (WGS) entry which is preliminary data.</text>
</comment>
<evidence type="ECO:0000256" key="1">
    <source>
        <dbReference type="SAM" id="Phobius"/>
    </source>
</evidence>
<gene>
    <name evidence="2" type="ORF">LITE_LOCUS17537</name>
</gene>
<evidence type="ECO:0000313" key="2">
    <source>
        <dbReference type="EMBL" id="CAI0418064.1"/>
    </source>
</evidence>
<name>A0AAV0KB99_9ROSI</name>
<proteinExistence type="predicted"/>
<keyword evidence="1" id="KW-0812">Transmembrane</keyword>
<keyword evidence="1" id="KW-0472">Membrane</keyword>
<feature type="transmembrane region" description="Helical" evidence="1">
    <location>
        <begin position="6"/>
        <end position="26"/>
    </location>
</feature>
<organism evidence="2 3">
    <name type="scientific">Linum tenue</name>
    <dbReference type="NCBI Taxonomy" id="586396"/>
    <lineage>
        <taxon>Eukaryota</taxon>
        <taxon>Viridiplantae</taxon>
        <taxon>Streptophyta</taxon>
        <taxon>Embryophyta</taxon>
        <taxon>Tracheophyta</taxon>
        <taxon>Spermatophyta</taxon>
        <taxon>Magnoliopsida</taxon>
        <taxon>eudicotyledons</taxon>
        <taxon>Gunneridae</taxon>
        <taxon>Pentapetalae</taxon>
        <taxon>rosids</taxon>
        <taxon>fabids</taxon>
        <taxon>Malpighiales</taxon>
        <taxon>Linaceae</taxon>
        <taxon>Linum</taxon>
    </lineage>
</organism>
<reference evidence="2" key="1">
    <citation type="submission" date="2022-08" db="EMBL/GenBank/DDBJ databases">
        <authorList>
            <person name="Gutierrez-Valencia J."/>
        </authorList>
    </citation>
    <scope>NUCLEOTIDE SEQUENCE</scope>
</reference>
<dbReference type="Proteomes" id="UP001154282">
    <property type="component" value="Unassembled WGS sequence"/>
</dbReference>
<protein>
    <submittedName>
        <fullName evidence="2">Uncharacterized protein</fullName>
    </submittedName>
</protein>
<accession>A0AAV0KB99</accession>
<sequence length="78" mass="8950">LTCLVFHYVVCVGDLAFLSCYLHLCFSQEQNQHLYGKPWCLDCCNLCVLDTLNLALKALLRTKQIICTPMKRVIGEDR</sequence>
<feature type="non-terminal residue" evidence="2">
    <location>
        <position position="1"/>
    </location>
</feature>
<dbReference type="AlphaFoldDB" id="A0AAV0KB99"/>
<keyword evidence="3" id="KW-1185">Reference proteome</keyword>
<dbReference type="EMBL" id="CAMGYJ010000005">
    <property type="protein sequence ID" value="CAI0418064.1"/>
    <property type="molecule type" value="Genomic_DNA"/>
</dbReference>
<keyword evidence="1" id="KW-1133">Transmembrane helix</keyword>